<name>A0ACD1HMI0_9EURO</name>
<organism evidence="1 2">
    <name type="scientific">Aspergillus aculeatinus CBS 121060</name>
    <dbReference type="NCBI Taxonomy" id="1448322"/>
    <lineage>
        <taxon>Eukaryota</taxon>
        <taxon>Fungi</taxon>
        <taxon>Dikarya</taxon>
        <taxon>Ascomycota</taxon>
        <taxon>Pezizomycotina</taxon>
        <taxon>Eurotiomycetes</taxon>
        <taxon>Eurotiomycetidae</taxon>
        <taxon>Eurotiales</taxon>
        <taxon>Aspergillaceae</taxon>
        <taxon>Aspergillus</taxon>
        <taxon>Aspergillus subgen. Circumdati</taxon>
    </lineage>
</organism>
<reference evidence="1" key="1">
    <citation type="submission" date="2018-02" db="EMBL/GenBank/DDBJ databases">
        <title>The genomes of Aspergillus section Nigri reveals drivers in fungal speciation.</title>
        <authorList>
            <consortium name="DOE Joint Genome Institute"/>
            <person name="Vesth T.C."/>
            <person name="Nybo J."/>
            <person name="Theobald S."/>
            <person name="Brandl J."/>
            <person name="Frisvad J.C."/>
            <person name="Nielsen K.F."/>
            <person name="Lyhne E.K."/>
            <person name="Kogle M.E."/>
            <person name="Kuo A."/>
            <person name="Riley R."/>
            <person name="Clum A."/>
            <person name="Nolan M."/>
            <person name="Lipzen A."/>
            <person name="Salamov A."/>
            <person name="Henrissat B."/>
            <person name="Wiebenga A."/>
            <person name="De vries R.P."/>
            <person name="Grigoriev I.V."/>
            <person name="Mortensen U.H."/>
            <person name="Andersen M.R."/>
            <person name="Baker S.E."/>
        </authorList>
    </citation>
    <scope>NUCLEOTIDE SEQUENCE</scope>
    <source>
        <strain evidence="1">CBS 121060</strain>
    </source>
</reference>
<evidence type="ECO:0000313" key="2">
    <source>
        <dbReference type="Proteomes" id="UP000249661"/>
    </source>
</evidence>
<proteinExistence type="predicted"/>
<dbReference type="Proteomes" id="UP000249661">
    <property type="component" value="Unassembled WGS sequence"/>
</dbReference>
<accession>A0ACD1HMI0</accession>
<protein>
    <submittedName>
        <fullName evidence="1">Uncharacterized protein</fullName>
    </submittedName>
</protein>
<keyword evidence="2" id="KW-1185">Reference proteome</keyword>
<evidence type="ECO:0000313" key="1">
    <source>
        <dbReference type="EMBL" id="RAH74887.1"/>
    </source>
</evidence>
<gene>
    <name evidence="1" type="ORF">BO66DRAFT_397480</name>
</gene>
<dbReference type="EMBL" id="KZ824934">
    <property type="protein sequence ID" value="RAH74887.1"/>
    <property type="molecule type" value="Genomic_DNA"/>
</dbReference>
<sequence>MKIINPVRDSESPRTERLTTFHPFLRLPPELQLRIWEMCLEDFELLRWKEFGIISLYPMNTKFFDGGPGRRPQVAQRLHIPVPPLKQVCHTSRHVAEKWLSRGQARRVALGAGDPDPDGDEDYGDFSSRSFWKFSVARCTRKDHDGGLVHYITNCWQSPWKEVLLGYCHQVYLSLDDYQQVRAQWEGGYLPKLRWPRRRPGGRRPWRNWELTVPLEVLQLDLDALAVLFGGVVYGLQKVLVVVDGLPRGRAGQHIKTTDWVVIDVTTPEYCEGKRLLRDQQLSVVWNDGKSVFEQEVYELIEAAARRVSFCTQGEFTIIPAVAEHRFWLR</sequence>